<dbReference type="Pfam" id="PF00842">
    <property type="entry name" value="Ala_racemase_C"/>
    <property type="match status" value="1"/>
</dbReference>
<dbReference type="FunFam" id="3.20.20.10:FF:000002">
    <property type="entry name" value="Alanine racemase"/>
    <property type="match status" value="1"/>
</dbReference>
<evidence type="ECO:0000256" key="3">
    <source>
        <dbReference type="ARBA" id="ARBA00023235"/>
    </source>
</evidence>
<feature type="domain" description="Alanine racemase C-terminal" evidence="7">
    <location>
        <begin position="247"/>
        <end position="375"/>
    </location>
</feature>
<name>A0A2Y9BDQ9_9FIRM</name>
<protein>
    <recommendedName>
        <fullName evidence="4">Alanine racemase</fullName>
        <ecNumber evidence="4">5.1.1.1</ecNumber>
    </recommendedName>
</protein>
<dbReference type="UniPathway" id="UPA00042">
    <property type="reaction ID" value="UER00497"/>
</dbReference>
<dbReference type="PANTHER" id="PTHR30511:SF0">
    <property type="entry name" value="ALANINE RACEMASE, CATABOLIC-RELATED"/>
    <property type="match status" value="1"/>
</dbReference>
<dbReference type="GO" id="GO:0030170">
    <property type="term" value="F:pyridoxal phosphate binding"/>
    <property type="evidence" value="ECO:0007669"/>
    <property type="project" value="UniProtKB-UniRule"/>
</dbReference>
<feature type="active site" description="Proton acceptor; specific for L-alanine" evidence="4">
    <location>
        <position position="268"/>
    </location>
</feature>
<dbReference type="InterPro" id="IPR001608">
    <property type="entry name" value="Ala_racemase_N"/>
</dbReference>
<evidence type="ECO:0000313" key="8">
    <source>
        <dbReference type="EMBL" id="PWJ30802.1"/>
    </source>
</evidence>
<dbReference type="GO" id="GO:0009252">
    <property type="term" value="P:peptidoglycan biosynthetic process"/>
    <property type="evidence" value="ECO:0007669"/>
    <property type="project" value="TreeGrafter"/>
</dbReference>
<dbReference type="NCBIfam" id="TIGR00492">
    <property type="entry name" value="alr"/>
    <property type="match status" value="1"/>
</dbReference>
<comment type="caution">
    <text evidence="8">The sequence shown here is derived from an EMBL/GenBank/DDBJ whole genome shotgun (WGS) entry which is preliminary data.</text>
</comment>
<dbReference type="Pfam" id="PF01168">
    <property type="entry name" value="Ala_racemase_N"/>
    <property type="match status" value="1"/>
</dbReference>
<comment type="pathway">
    <text evidence="4">Amino-acid biosynthesis; D-alanine biosynthesis; D-alanine from L-alanine: step 1/1.</text>
</comment>
<evidence type="ECO:0000256" key="4">
    <source>
        <dbReference type="HAMAP-Rule" id="MF_01201"/>
    </source>
</evidence>
<sequence>MKQYSRVFVRVDLDAVAYNMEQMKLRIGDGAQLIAVVKADGYGHGAVPIARMLEENNDVWGFATATLEEAVLLRKAGIKKPVLVLGCIFPEQYEEMLEYDIRATIYMEETASEIAKAADRLGKTARFHIKIDTGMGRLGFLPDHDSVKKIQKISSMPHVELEGAFTHFAKADETDKSYTLEQHEKFIWMKNALEEQGIHITYYHCDNSAGIIDFPDMKHNLVRAGISTYGMYPSDEVCCEAVDLKPALELISHVIFVKEIEAGTSISYGGTFTAERKMKVATVPVGYADGYSRGLSNKADVLIRGKRARILGRVCMDQFMVDVTDIPDVKFMDQVVLVGYDGEEHIPVEELSSICGRFNYEFVCCLGRRIPRVYMRGGEIVEQVEYLS</sequence>
<dbReference type="InterPro" id="IPR000821">
    <property type="entry name" value="Ala_racemase"/>
</dbReference>
<keyword evidence="3 4" id="KW-0413">Isomerase</keyword>
<dbReference type="InterPro" id="IPR009006">
    <property type="entry name" value="Ala_racemase/Decarboxylase_C"/>
</dbReference>
<dbReference type="Gene3D" id="3.20.20.10">
    <property type="entry name" value="Alanine racemase"/>
    <property type="match status" value="1"/>
</dbReference>
<keyword evidence="9" id="KW-1185">Reference proteome</keyword>
<dbReference type="SUPFAM" id="SSF51419">
    <property type="entry name" value="PLP-binding barrel"/>
    <property type="match status" value="1"/>
</dbReference>
<dbReference type="GO" id="GO:0008784">
    <property type="term" value="F:alanine racemase activity"/>
    <property type="evidence" value="ECO:0007669"/>
    <property type="project" value="UniProtKB-UniRule"/>
</dbReference>
<evidence type="ECO:0000256" key="6">
    <source>
        <dbReference type="PIRSR" id="PIRSR600821-52"/>
    </source>
</evidence>
<reference evidence="8 9" key="1">
    <citation type="submission" date="2018-05" db="EMBL/GenBank/DDBJ databases">
        <title>The Hungate 1000. A catalogue of reference genomes from the rumen microbiome.</title>
        <authorList>
            <person name="Kelly W."/>
        </authorList>
    </citation>
    <scope>NUCLEOTIDE SEQUENCE [LARGE SCALE GENOMIC DNA]</scope>
    <source>
        <strain evidence="8 9">NLAE-zl-C242</strain>
    </source>
</reference>
<gene>
    <name evidence="8" type="ORF">A8806_103206</name>
</gene>
<feature type="modified residue" description="N6-(pyridoxal phosphate)lysine" evidence="4 5">
    <location>
        <position position="38"/>
    </location>
</feature>
<organism evidence="8 9">
    <name type="scientific">Faecalicatena orotica</name>
    <dbReference type="NCBI Taxonomy" id="1544"/>
    <lineage>
        <taxon>Bacteria</taxon>
        <taxon>Bacillati</taxon>
        <taxon>Bacillota</taxon>
        <taxon>Clostridia</taxon>
        <taxon>Lachnospirales</taxon>
        <taxon>Lachnospiraceae</taxon>
        <taxon>Faecalicatena</taxon>
    </lineage>
</organism>
<dbReference type="EC" id="5.1.1.1" evidence="4"/>
<dbReference type="PANTHER" id="PTHR30511">
    <property type="entry name" value="ALANINE RACEMASE"/>
    <property type="match status" value="1"/>
</dbReference>
<dbReference type="GO" id="GO:0005829">
    <property type="term" value="C:cytosol"/>
    <property type="evidence" value="ECO:0007669"/>
    <property type="project" value="TreeGrafter"/>
</dbReference>
<feature type="binding site" evidence="4 6">
    <location>
        <position position="137"/>
    </location>
    <ligand>
        <name>substrate</name>
    </ligand>
</feature>
<accession>A0A2Y9BDQ9</accession>
<dbReference type="InterPro" id="IPR029066">
    <property type="entry name" value="PLP-binding_barrel"/>
</dbReference>
<dbReference type="HAMAP" id="MF_01201">
    <property type="entry name" value="Ala_racemase"/>
    <property type="match status" value="1"/>
</dbReference>
<dbReference type="InterPro" id="IPR020622">
    <property type="entry name" value="Ala_racemase_pyridoxalP-BS"/>
</dbReference>
<dbReference type="PRINTS" id="PR00992">
    <property type="entry name" value="ALARACEMASE"/>
</dbReference>
<dbReference type="OrthoDB" id="9813814at2"/>
<comment type="cofactor">
    <cofactor evidence="1 4 5">
        <name>pyridoxal 5'-phosphate</name>
        <dbReference type="ChEBI" id="CHEBI:597326"/>
    </cofactor>
</comment>
<evidence type="ECO:0000256" key="2">
    <source>
        <dbReference type="ARBA" id="ARBA00022898"/>
    </source>
</evidence>
<dbReference type="CDD" id="cd00430">
    <property type="entry name" value="PLPDE_III_AR"/>
    <property type="match status" value="1"/>
</dbReference>
<evidence type="ECO:0000313" key="9">
    <source>
        <dbReference type="Proteomes" id="UP000245845"/>
    </source>
</evidence>
<comment type="catalytic activity">
    <reaction evidence="4">
        <text>L-alanine = D-alanine</text>
        <dbReference type="Rhea" id="RHEA:20249"/>
        <dbReference type="ChEBI" id="CHEBI:57416"/>
        <dbReference type="ChEBI" id="CHEBI:57972"/>
        <dbReference type="EC" id="5.1.1.1"/>
    </reaction>
</comment>
<evidence type="ECO:0000256" key="5">
    <source>
        <dbReference type="PIRSR" id="PIRSR600821-50"/>
    </source>
</evidence>
<dbReference type="SMART" id="SM01005">
    <property type="entry name" value="Ala_racemase_C"/>
    <property type="match status" value="1"/>
</dbReference>
<evidence type="ECO:0000259" key="7">
    <source>
        <dbReference type="SMART" id="SM01005"/>
    </source>
</evidence>
<dbReference type="PROSITE" id="PS00395">
    <property type="entry name" value="ALANINE_RACEMASE"/>
    <property type="match status" value="1"/>
</dbReference>
<feature type="active site" description="Proton acceptor; specific for D-alanine" evidence="4">
    <location>
        <position position="38"/>
    </location>
</feature>
<dbReference type="Gene3D" id="2.40.37.10">
    <property type="entry name" value="Lyase, Ornithine Decarboxylase, Chain A, domain 1"/>
    <property type="match status" value="1"/>
</dbReference>
<dbReference type="Proteomes" id="UP000245845">
    <property type="component" value="Unassembled WGS sequence"/>
</dbReference>
<keyword evidence="2 4" id="KW-0663">Pyridoxal phosphate</keyword>
<dbReference type="RefSeq" id="WP_109730431.1">
    <property type="nucleotide sequence ID" value="NZ_BAAACK010000004.1"/>
</dbReference>
<comment type="similarity">
    <text evidence="4">Belongs to the alanine racemase family.</text>
</comment>
<dbReference type="AlphaFoldDB" id="A0A2Y9BDQ9"/>
<feature type="binding site" evidence="4 6">
    <location>
        <position position="316"/>
    </location>
    <ligand>
        <name>substrate</name>
    </ligand>
</feature>
<evidence type="ECO:0000256" key="1">
    <source>
        <dbReference type="ARBA" id="ARBA00001933"/>
    </source>
</evidence>
<dbReference type="GO" id="GO:0030632">
    <property type="term" value="P:D-alanine biosynthetic process"/>
    <property type="evidence" value="ECO:0007669"/>
    <property type="project" value="UniProtKB-UniRule"/>
</dbReference>
<proteinExistence type="inferred from homology"/>
<dbReference type="EMBL" id="QGDL01000003">
    <property type="protein sequence ID" value="PWJ30802.1"/>
    <property type="molecule type" value="Genomic_DNA"/>
</dbReference>
<dbReference type="SUPFAM" id="SSF50621">
    <property type="entry name" value="Alanine racemase C-terminal domain-like"/>
    <property type="match status" value="1"/>
</dbReference>
<comment type="function">
    <text evidence="4">Catalyzes the interconversion of L-alanine and D-alanine. May also act on other amino acids.</text>
</comment>
<dbReference type="InterPro" id="IPR011079">
    <property type="entry name" value="Ala_racemase_C"/>
</dbReference>